<dbReference type="SUPFAM" id="SSF56059">
    <property type="entry name" value="Glutathione synthetase ATP-binding domain-like"/>
    <property type="match status" value="1"/>
</dbReference>
<dbReference type="PANTHER" id="PTHR23132">
    <property type="entry name" value="D-ALANINE--D-ALANINE LIGASE"/>
    <property type="match status" value="1"/>
</dbReference>
<dbReference type="EMBL" id="ABLC01000223">
    <property type="protein sequence ID" value="EDT00971.1"/>
    <property type="molecule type" value="Genomic_DNA"/>
</dbReference>
<evidence type="ECO:0000256" key="3">
    <source>
        <dbReference type="ARBA" id="ARBA00003921"/>
    </source>
</evidence>
<dbReference type="InterPro" id="IPR013815">
    <property type="entry name" value="ATP_grasp_subdomain_1"/>
</dbReference>
<dbReference type="InterPro" id="IPR011127">
    <property type="entry name" value="Dala_Dala_lig_N"/>
</dbReference>
<reference evidence="18 19" key="1">
    <citation type="submission" date="2008-03" db="EMBL/GenBank/DDBJ databases">
        <title>Sequencing of the draft genome and assembly of Burkholderia ambifaria IOP40-10.</title>
        <authorList>
            <consortium name="US DOE Joint Genome Institute (JGI-PGF)"/>
            <person name="Copeland A."/>
            <person name="Lucas S."/>
            <person name="Lapidus A."/>
            <person name="Glavina del Rio T."/>
            <person name="Dalin E."/>
            <person name="Tice H."/>
            <person name="Bruce D."/>
            <person name="Goodwin L."/>
            <person name="Pitluck S."/>
            <person name="Larimer F."/>
            <person name="Land M.L."/>
            <person name="Hauser L."/>
            <person name="Tiedje J."/>
            <person name="Richardson P."/>
        </authorList>
    </citation>
    <scope>NUCLEOTIDE SEQUENCE [LARGE SCALE GENOMIC DNA]</scope>
    <source>
        <strain evidence="18 19">IOP40-10</strain>
    </source>
</reference>
<gene>
    <name evidence="18" type="ORF">BamIOP4010DRAFT_5521</name>
</gene>
<dbReference type="Gene3D" id="3.30.1490.20">
    <property type="entry name" value="ATP-grasp fold, A domain"/>
    <property type="match status" value="1"/>
</dbReference>
<evidence type="ECO:0000256" key="16">
    <source>
        <dbReference type="PROSITE-ProRule" id="PRU00409"/>
    </source>
</evidence>
<feature type="domain" description="ATP-grasp" evidence="17">
    <location>
        <begin position="133"/>
        <end position="340"/>
    </location>
</feature>
<dbReference type="InterPro" id="IPR016185">
    <property type="entry name" value="PreATP-grasp_dom_sf"/>
</dbReference>
<evidence type="ECO:0000256" key="12">
    <source>
        <dbReference type="ARBA" id="ARBA00022984"/>
    </source>
</evidence>
<evidence type="ECO:0000256" key="5">
    <source>
        <dbReference type="ARBA" id="ARBA00010871"/>
    </source>
</evidence>
<keyword evidence="11" id="KW-0133">Cell shape</keyword>
<keyword evidence="14" id="KW-0961">Cell wall biogenesis/degradation</keyword>
<dbReference type="EC" id="6.3.2.4" evidence="6"/>
<dbReference type="PANTHER" id="PTHR23132:SF23">
    <property type="entry name" value="D-ALANINE--D-ALANINE LIGASE B"/>
    <property type="match status" value="1"/>
</dbReference>
<protein>
    <recommendedName>
        <fullName evidence="6">D-alanine--D-alanine ligase</fullName>
        <ecNumber evidence="6">6.3.2.4</ecNumber>
    </recommendedName>
</protein>
<dbReference type="GO" id="GO:0005524">
    <property type="term" value="F:ATP binding"/>
    <property type="evidence" value="ECO:0007669"/>
    <property type="project" value="UniProtKB-UniRule"/>
</dbReference>
<dbReference type="SUPFAM" id="SSF52440">
    <property type="entry name" value="PreATP-grasp domain"/>
    <property type="match status" value="1"/>
</dbReference>
<evidence type="ECO:0000256" key="11">
    <source>
        <dbReference type="ARBA" id="ARBA00022960"/>
    </source>
</evidence>
<sequence>MSNSNKVSIIFGGKSPEYSASLESFRHVREVVQSSPELDIDYIYYVNQDNKVAIVSHRPRDTLEDYLRRTDVMPYWMALGQMGARQTFVLNLLHGNYGEDGCIQGAASMMSIPGSFGPVLPASLAMSKYHMSRYVAKAHPSARMPRTLILSDGDIGIAHKRITDAFPEGDVVMKPNSLGASLFTQRFTMRREAVDAVRSNLAAILEYDRHALVQEYIAGDEYSVGCFQEHDVVTALPVVRIETADGFFGHAQKHRHGKVRETVVFEDDEVTRAIKRLSVDIFRDVGFRNMCRFDFIVTRNGDIVFLEANPIPGLMKNSIFPKMLAAIDLTLVDMVRQFQRNYFSEASRESFLEYSID</sequence>
<evidence type="ECO:0000256" key="7">
    <source>
        <dbReference type="ARBA" id="ARBA00022490"/>
    </source>
</evidence>
<evidence type="ECO:0000256" key="13">
    <source>
        <dbReference type="ARBA" id="ARBA00023211"/>
    </source>
</evidence>
<evidence type="ECO:0000256" key="2">
    <source>
        <dbReference type="ARBA" id="ARBA00001946"/>
    </source>
</evidence>
<dbReference type="Pfam" id="PF01820">
    <property type="entry name" value="Dala_Dala_lig_N"/>
    <property type="match status" value="1"/>
</dbReference>
<dbReference type="InterPro" id="IPR011095">
    <property type="entry name" value="Dala_Dala_lig_C"/>
</dbReference>
<evidence type="ECO:0000256" key="6">
    <source>
        <dbReference type="ARBA" id="ARBA00012216"/>
    </source>
</evidence>
<keyword evidence="8 18" id="KW-0436">Ligase</keyword>
<evidence type="ECO:0000313" key="19">
    <source>
        <dbReference type="Proteomes" id="UP000005463"/>
    </source>
</evidence>
<dbReference type="Gene3D" id="3.30.470.20">
    <property type="entry name" value="ATP-grasp fold, B domain"/>
    <property type="match status" value="1"/>
</dbReference>
<comment type="cofactor">
    <cofactor evidence="2">
        <name>Mg(2+)</name>
        <dbReference type="ChEBI" id="CHEBI:18420"/>
    </cofactor>
</comment>
<evidence type="ECO:0000256" key="4">
    <source>
        <dbReference type="ARBA" id="ARBA00004496"/>
    </source>
</evidence>
<evidence type="ECO:0000256" key="1">
    <source>
        <dbReference type="ARBA" id="ARBA00001936"/>
    </source>
</evidence>
<dbReference type="GO" id="GO:0005737">
    <property type="term" value="C:cytoplasm"/>
    <property type="evidence" value="ECO:0007669"/>
    <property type="project" value="UniProtKB-SubCell"/>
</dbReference>
<comment type="function">
    <text evidence="3">Cell wall formation.</text>
</comment>
<dbReference type="PROSITE" id="PS00843">
    <property type="entry name" value="DALA_DALA_LIGASE_1"/>
    <property type="match status" value="1"/>
</dbReference>
<dbReference type="Gene3D" id="3.40.50.20">
    <property type="match status" value="1"/>
</dbReference>
<proteinExistence type="inferred from homology"/>
<accession>B1FNB0</accession>
<dbReference type="AlphaFoldDB" id="B1FNB0"/>
<evidence type="ECO:0000256" key="15">
    <source>
        <dbReference type="ARBA" id="ARBA00047614"/>
    </source>
</evidence>
<dbReference type="Proteomes" id="UP000005463">
    <property type="component" value="Unassembled WGS sequence"/>
</dbReference>
<comment type="caution">
    <text evidence="18">The sequence shown here is derived from an EMBL/GenBank/DDBJ whole genome shotgun (WGS) entry which is preliminary data.</text>
</comment>
<evidence type="ECO:0000256" key="8">
    <source>
        <dbReference type="ARBA" id="ARBA00022598"/>
    </source>
</evidence>
<dbReference type="GO" id="GO:0046872">
    <property type="term" value="F:metal ion binding"/>
    <property type="evidence" value="ECO:0007669"/>
    <property type="project" value="InterPro"/>
</dbReference>
<evidence type="ECO:0000313" key="18">
    <source>
        <dbReference type="EMBL" id="EDT00971.1"/>
    </source>
</evidence>
<dbReference type="PATRIC" id="fig|396596.7.peg.1795"/>
<dbReference type="GO" id="GO:0008360">
    <property type="term" value="P:regulation of cell shape"/>
    <property type="evidence" value="ECO:0007669"/>
    <property type="project" value="UniProtKB-KW"/>
</dbReference>
<comment type="catalytic activity">
    <reaction evidence="15">
        <text>2 D-alanine + ATP = D-alanyl-D-alanine + ADP + phosphate + H(+)</text>
        <dbReference type="Rhea" id="RHEA:11224"/>
        <dbReference type="ChEBI" id="CHEBI:15378"/>
        <dbReference type="ChEBI" id="CHEBI:30616"/>
        <dbReference type="ChEBI" id="CHEBI:43474"/>
        <dbReference type="ChEBI" id="CHEBI:57416"/>
        <dbReference type="ChEBI" id="CHEBI:57822"/>
        <dbReference type="ChEBI" id="CHEBI:456216"/>
        <dbReference type="EC" id="6.3.2.4"/>
    </reaction>
</comment>
<dbReference type="GO" id="GO:0071555">
    <property type="term" value="P:cell wall organization"/>
    <property type="evidence" value="ECO:0007669"/>
    <property type="project" value="UniProtKB-KW"/>
</dbReference>
<comment type="cofactor">
    <cofactor evidence="1">
        <name>Mn(2+)</name>
        <dbReference type="ChEBI" id="CHEBI:29035"/>
    </cofactor>
</comment>
<keyword evidence="7" id="KW-0963">Cytoplasm</keyword>
<comment type="similarity">
    <text evidence="5">Belongs to the D-alanine--D-alanine ligase family.</text>
</comment>
<dbReference type="InterPro" id="IPR000291">
    <property type="entry name" value="D-Ala_lig_Van_CS"/>
</dbReference>
<keyword evidence="12" id="KW-0573">Peptidoglycan synthesis</keyword>
<keyword evidence="10 16" id="KW-0067">ATP-binding</keyword>
<evidence type="ECO:0000256" key="9">
    <source>
        <dbReference type="ARBA" id="ARBA00022741"/>
    </source>
</evidence>
<dbReference type="GO" id="GO:0008716">
    <property type="term" value="F:D-alanine-D-alanine ligase activity"/>
    <property type="evidence" value="ECO:0007669"/>
    <property type="project" value="UniProtKB-EC"/>
</dbReference>
<organism evidence="18 19">
    <name type="scientific">Burkholderia ambifaria IOP40-10</name>
    <dbReference type="NCBI Taxonomy" id="396596"/>
    <lineage>
        <taxon>Bacteria</taxon>
        <taxon>Pseudomonadati</taxon>
        <taxon>Pseudomonadota</taxon>
        <taxon>Betaproteobacteria</taxon>
        <taxon>Burkholderiales</taxon>
        <taxon>Burkholderiaceae</taxon>
        <taxon>Burkholderia</taxon>
        <taxon>Burkholderia cepacia complex</taxon>
    </lineage>
</organism>
<dbReference type="GO" id="GO:0009252">
    <property type="term" value="P:peptidoglycan biosynthetic process"/>
    <property type="evidence" value="ECO:0007669"/>
    <property type="project" value="UniProtKB-KW"/>
</dbReference>
<dbReference type="InterPro" id="IPR011761">
    <property type="entry name" value="ATP-grasp"/>
</dbReference>
<keyword evidence="13" id="KW-0464">Manganese</keyword>
<name>B1FNB0_9BURK</name>
<evidence type="ECO:0000259" key="17">
    <source>
        <dbReference type="PROSITE" id="PS50975"/>
    </source>
</evidence>
<evidence type="ECO:0000256" key="10">
    <source>
        <dbReference type="ARBA" id="ARBA00022840"/>
    </source>
</evidence>
<keyword evidence="9 16" id="KW-0547">Nucleotide-binding</keyword>
<dbReference type="PROSITE" id="PS50975">
    <property type="entry name" value="ATP_GRASP"/>
    <property type="match status" value="1"/>
</dbReference>
<evidence type="ECO:0000256" key="14">
    <source>
        <dbReference type="ARBA" id="ARBA00023316"/>
    </source>
</evidence>
<comment type="subcellular location">
    <subcellularLocation>
        <location evidence="4">Cytoplasm</location>
    </subcellularLocation>
</comment>
<dbReference type="Pfam" id="PF07478">
    <property type="entry name" value="Dala_Dala_lig_C"/>
    <property type="match status" value="1"/>
</dbReference>